<accession>A0A812S477</accession>
<evidence type="ECO:0000313" key="2">
    <source>
        <dbReference type="Proteomes" id="UP000604046"/>
    </source>
</evidence>
<sequence>MAARHGKRLCDGPKLSEHPLFGALREFEACQKFLDEFGSSPTLACSPQKPVDQVLASGMVRLRIPKSGSDGSRDLWMCAGCGWCDFTAGSDRALFHKLGGMSKAAWLQSGPDRPARTEADFTAAVKERLKKMNGKLHGSNRCTPCTKLFPQDQVAKLAMEGIKPAQVYCEFQQWAVARQELDKPGDLDLQRARELQVLEIVETASAFSRAQHPRTRQLLSYISAGRYQGISRPDFCKILASFYEECTEKGLQLARAGPGTLSFDGQFSQGHCMVNLWLSNNAGRLHLGTEDFKDSKQDAPRMASFAAEAVQRIGADHVSAIVTDGPSVMRKSRRLFKQRPGARKTAWVFCLEHAGNVVAKRMPKIFPWLRSSAKELKTAVTFLARKKRLRCYLQEKVLLSNKKRKVFPRPPRSTRFCSLYSTAMTFTYNLDLFRLACLTAGQPSLQYKDLAAGDKGQAFASLLNAKGQCNKIARMGVLLQPIAQFTRRSGRGVMAEAVENWETMTLQLEFLVRKYDFKGVRESEDVQTVRLDSLRAWMEYYRDGGRAPNHRSCRNQDPGYLQEVHYVAFLLSPRTRVKSLQHRRRNPQTADGLPLPNVAQLFNVHKHKMLPYMDHFYADNPYARSCAALEWRDFQTNTGIFAGQLFQVGKMSMTEWWQTCTKSTYLADLATHLDSIVPTNQSAEHGWAHLSRQTTPLRNRLSMLWGTELSCAFPPRRKTHT</sequence>
<evidence type="ECO:0000313" key="1">
    <source>
        <dbReference type="EMBL" id="CAE7466423.1"/>
    </source>
</evidence>
<comment type="caution">
    <text evidence="1">The sequence shown here is derived from an EMBL/GenBank/DDBJ whole genome shotgun (WGS) entry which is preliminary data.</text>
</comment>
<proteinExistence type="predicted"/>
<organism evidence="1 2">
    <name type="scientific">Symbiodinium natans</name>
    <dbReference type="NCBI Taxonomy" id="878477"/>
    <lineage>
        <taxon>Eukaryota</taxon>
        <taxon>Sar</taxon>
        <taxon>Alveolata</taxon>
        <taxon>Dinophyceae</taxon>
        <taxon>Suessiales</taxon>
        <taxon>Symbiodiniaceae</taxon>
        <taxon>Symbiodinium</taxon>
    </lineage>
</organism>
<protein>
    <recommendedName>
        <fullName evidence="3">DUF659 domain-containing protein</fullName>
    </recommendedName>
</protein>
<dbReference type="InterPro" id="IPR012337">
    <property type="entry name" value="RNaseH-like_sf"/>
</dbReference>
<dbReference type="EMBL" id="CAJNDS010002415">
    <property type="protein sequence ID" value="CAE7466423.1"/>
    <property type="molecule type" value="Genomic_DNA"/>
</dbReference>
<reference evidence="1" key="1">
    <citation type="submission" date="2021-02" db="EMBL/GenBank/DDBJ databases">
        <authorList>
            <person name="Dougan E. K."/>
            <person name="Rhodes N."/>
            <person name="Thang M."/>
            <person name="Chan C."/>
        </authorList>
    </citation>
    <scope>NUCLEOTIDE SEQUENCE</scope>
</reference>
<dbReference type="Proteomes" id="UP000604046">
    <property type="component" value="Unassembled WGS sequence"/>
</dbReference>
<dbReference type="SUPFAM" id="SSF53098">
    <property type="entry name" value="Ribonuclease H-like"/>
    <property type="match status" value="1"/>
</dbReference>
<gene>
    <name evidence="1" type="ORF">SNAT2548_LOCUS26052</name>
</gene>
<dbReference type="AlphaFoldDB" id="A0A812S477"/>
<name>A0A812S477_9DINO</name>
<evidence type="ECO:0008006" key="3">
    <source>
        <dbReference type="Google" id="ProtNLM"/>
    </source>
</evidence>
<keyword evidence="2" id="KW-1185">Reference proteome</keyword>